<accession>A0A0W0GEJ9</accession>
<dbReference type="GO" id="GO:0005524">
    <property type="term" value="F:ATP binding"/>
    <property type="evidence" value="ECO:0007669"/>
    <property type="project" value="UniProtKB-KW"/>
</dbReference>
<gene>
    <name evidence="5" type="ORF">WG66_436</name>
</gene>
<protein>
    <submittedName>
        <fullName evidence="5">Putative P-loop containing nucleoside triphosphate hydrolase protein</fullName>
    </submittedName>
</protein>
<comment type="caution">
    <text evidence="5">The sequence shown here is derived from an EMBL/GenBank/DDBJ whole genome shotgun (WGS) entry which is preliminary data.</text>
</comment>
<dbReference type="GO" id="GO:0016887">
    <property type="term" value="F:ATP hydrolysis activity"/>
    <property type="evidence" value="ECO:0007669"/>
    <property type="project" value="InterPro"/>
</dbReference>
<dbReference type="InterPro" id="IPR003439">
    <property type="entry name" value="ABC_transporter-like_ATP-bd"/>
</dbReference>
<dbReference type="eggNOG" id="KOG2355">
    <property type="taxonomic scope" value="Eukaryota"/>
</dbReference>
<dbReference type="PROSITE" id="PS50893">
    <property type="entry name" value="ABC_TRANSPORTER_2"/>
    <property type="match status" value="1"/>
</dbReference>
<dbReference type="SUPFAM" id="SSF52540">
    <property type="entry name" value="P-loop containing nucleoside triphosphate hydrolases"/>
    <property type="match status" value="1"/>
</dbReference>
<feature type="domain" description="ABC transporter" evidence="4">
    <location>
        <begin position="84"/>
        <end position="319"/>
    </location>
</feature>
<feature type="region of interest" description="Disordered" evidence="3">
    <location>
        <begin position="340"/>
        <end position="360"/>
    </location>
</feature>
<evidence type="ECO:0000256" key="1">
    <source>
        <dbReference type="ARBA" id="ARBA00022741"/>
    </source>
</evidence>
<keyword evidence="1" id="KW-0547">Nucleotide-binding</keyword>
<evidence type="ECO:0000259" key="4">
    <source>
        <dbReference type="PROSITE" id="PS50893"/>
    </source>
</evidence>
<dbReference type="Pfam" id="PF00005">
    <property type="entry name" value="ABC_tran"/>
    <property type="match status" value="1"/>
</dbReference>
<keyword evidence="5" id="KW-0378">Hydrolase</keyword>
<name>A0A0W0GEJ9_MONRR</name>
<sequence>MLGRAAPEAIDSEEAKVMETHADDIKPAAGNHKKMSGGNVALGHRKTRQVTALPAAPSHVTVEPARSLPTTIIFPVDMDSKPAIEIKDLSYNYSAPSQLPPNDDYENPGLRHVTFDLPRGSRTLLIGGNGAGKSTLLYILAGKRMIQHGEVNVLGRDVFREFGENVVYLGTEWAMRSGVKRDIVVSNFLDSVGGYRYKERRDRLLNILDIDLDWHMHAISDGERRRVQLCMGLMSTWDVLLMDEVTVDLDVLTRYALLKFLKQETEERQATILYATHIFDGLDDFPTHVSHMREGRFVMNPTPWPIESHPEVPRTQGYSRDTSLHQLALAWIGEDRVVREKEEKDGKRKKLRGARTQDVPTDSETFYKKYDYSH</sequence>
<evidence type="ECO:0000256" key="3">
    <source>
        <dbReference type="SAM" id="MobiDB-lite"/>
    </source>
</evidence>
<dbReference type="EMBL" id="LATX01000187">
    <property type="protein sequence ID" value="KTB46995.1"/>
    <property type="molecule type" value="Genomic_DNA"/>
</dbReference>
<reference evidence="5 6" key="1">
    <citation type="submission" date="2015-12" db="EMBL/GenBank/DDBJ databases">
        <title>Draft genome sequence of Moniliophthora roreri, the causal agent of frosty pod rot of cacao.</title>
        <authorList>
            <person name="Aime M.C."/>
            <person name="Diaz-Valderrama J.R."/>
            <person name="Kijpornyongpan T."/>
            <person name="Phillips-Mora W."/>
        </authorList>
    </citation>
    <scope>NUCLEOTIDE SEQUENCE [LARGE SCALE GENOMIC DNA]</scope>
    <source>
        <strain evidence="5 6">MCA 2952</strain>
    </source>
</reference>
<proteinExistence type="predicted"/>
<dbReference type="Gene3D" id="3.40.50.300">
    <property type="entry name" value="P-loop containing nucleotide triphosphate hydrolases"/>
    <property type="match status" value="1"/>
</dbReference>
<dbReference type="PANTHER" id="PTHR43158:SF2">
    <property type="entry name" value="SKFA PEPTIDE EXPORT ATP-BINDING PROTEIN SKFE"/>
    <property type="match status" value="1"/>
</dbReference>
<keyword evidence="2" id="KW-0067">ATP-binding</keyword>
<dbReference type="AlphaFoldDB" id="A0A0W0GEJ9"/>
<evidence type="ECO:0000313" key="6">
    <source>
        <dbReference type="Proteomes" id="UP000054988"/>
    </source>
</evidence>
<dbReference type="InterPro" id="IPR027417">
    <property type="entry name" value="P-loop_NTPase"/>
</dbReference>
<dbReference type="InterPro" id="IPR003593">
    <property type="entry name" value="AAA+_ATPase"/>
</dbReference>
<dbReference type="Proteomes" id="UP000054988">
    <property type="component" value="Unassembled WGS sequence"/>
</dbReference>
<dbReference type="SMART" id="SM00382">
    <property type="entry name" value="AAA"/>
    <property type="match status" value="1"/>
</dbReference>
<dbReference type="PANTHER" id="PTHR43158">
    <property type="entry name" value="SKFA PEPTIDE EXPORT ATP-BINDING PROTEIN SKFE"/>
    <property type="match status" value="1"/>
</dbReference>
<organism evidence="5 6">
    <name type="scientific">Moniliophthora roreri</name>
    <name type="common">Frosty pod rot fungus</name>
    <name type="synonym">Monilia roreri</name>
    <dbReference type="NCBI Taxonomy" id="221103"/>
    <lineage>
        <taxon>Eukaryota</taxon>
        <taxon>Fungi</taxon>
        <taxon>Dikarya</taxon>
        <taxon>Basidiomycota</taxon>
        <taxon>Agaricomycotina</taxon>
        <taxon>Agaricomycetes</taxon>
        <taxon>Agaricomycetidae</taxon>
        <taxon>Agaricales</taxon>
        <taxon>Marasmiineae</taxon>
        <taxon>Marasmiaceae</taxon>
        <taxon>Moniliophthora</taxon>
    </lineage>
</organism>
<evidence type="ECO:0000313" key="5">
    <source>
        <dbReference type="EMBL" id="KTB46995.1"/>
    </source>
</evidence>
<evidence type="ECO:0000256" key="2">
    <source>
        <dbReference type="ARBA" id="ARBA00022840"/>
    </source>
</evidence>